<proteinExistence type="predicted"/>
<feature type="chain" id="PRO_5046783915" evidence="2">
    <location>
        <begin position="20"/>
        <end position="185"/>
    </location>
</feature>
<feature type="transmembrane region" description="Helical" evidence="1">
    <location>
        <begin position="88"/>
        <end position="105"/>
    </location>
</feature>
<evidence type="ECO:0000256" key="1">
    <source>
        <dbReference type="SAM" id="Phobius"/>
    </source>
</evidence>
<gene>
    <name evidence="3" type="ORF">QWJ38_20615</name>
</gene>
<keyword evidence="1" id="KW-1133">Transmembrane helix</keyword>
<dbReference type="Pfam" id="PF04955">
    <property type="entry name" value="HupE_UreJ"/>
    <property type="match status" value="1"/>
</dbReference>
<keyword evidence="1" id="KW-0812">Transmembrane</keyword>
<feature type="signal peptide" evidence="2">
    <location>
        <begin position="1"/>
        <end position="19"/>
    </location>
</feature>
<keyword evidence="1" id="KW-0472">Membrane</keyword>
<dbReference type="RefSeq" id="WP_290361019.1">
    <property type="nucleotide sequence ID" value="NZ_JAUHHC010000006.1"/>
</dbReference>
<keyword evidence="2" id="KW-0732">Signal</keyword>
<dbReference type="InterPro" id="IPR007038">
    <property type="entry name" value="HupE_UreJ"/>
</dbReference>
<feature type="transmembrane region" description="Helical" evidence="1">
    <location>
        <begin position="35"/>
        <end position="56"/>
    </location>
</feature>
<organism evidence="3 4">
    <name type="scientific">Roseateles violae</name>
    <dbReference type="NCBI Taxonomy" id="3058042"/>
    <lineage>
        <taxon>Bacteria</taxon>
        <taxon>Pseudomonadati</taxon>
        <taxon>Pseudomonadota</taxon>
        <taxon>Betaproteobacteria</taxon>
        <taxon>Burkholderiales</taxon>
        <taxon>Sphaerotilaceae</taxon>
        <taxon>Roseateles</taxon>
    </lineage>
</organism>
<reference evidence="3 4" key="1">
    <citation type="submission" date="2023-06" db="EMBL/GenBank/DDBJ databases">
        <title>Pelomonas sp. PFR6 16S ribosomal RNA gene Genome sequencing and assembly.</title>
        <authorList>
            <person name="Woo H."/>
        </authorList>
    </citation>
    <scope>NUCLEOTIDE SEQUENCE [LARGE SCALE GENOMIC DNA]</scope>
    <source>
        <strain evidence="3 4">PFR6</strain>
    </source>
</reference>
<sequence length="185" mass="18328">MKKTLTLVALSSVSGLALAHGGSDTGAHHGFVEGLLHPFTGLDHLAAMLAVGVWSAGSAGRRWIAPLAFVAMLLIGALLSQAGLAPPGIETMIAASLLVIGALLLAPRRPPLAIATALIGGFALFHGAAHGQELAGGPALAGMALGTALLHGLGIALGTALRRQAAWLPRATGLGVALFGLGLLA</sequence>
<dbReference type="Proteomes" id="UP001228044">
    <property type="component" value="Unassembled WGS sequence"/>
</dbReference>
<keyword evidence="4" id="KW-1185">Reference proteome</keyword>
<accession>A0ABT8DYP8</accession>
<feature type="transmembrane region" description="Helical" evidence="1">
    <location>
        <begin position="112"/>
        <end position="129"/>
    </location>
</feature>
<feature type="transmembrane region" description="Helical" evidence="1">
    <location>
        <begin position="141"/>
        <end position="160"/>
    </location>
</feature>
<name>A0ABT8DYP8_9BURK</name>
<feature type="transmembrane region" description="Helical" evidence="1">
    <location>
        <begin position="63"/>
        <end position="82"/>
    </location>
</feature>
<dbReference type="EMBL" id="JAUHHC010000006">
    <property type="protein sequence ID" value="MDN3922702.1"/>
    <property type="molecule type" value="Genomic_DNA"/>
</dbReference>
<evidence type="ECO:0000256" key="2">
    <source>
        <dbReference type="SAM" id="SignalP"/>
    </source>
</evidence>
<evidence type="ECO:0000313" key="3">
    <source>
        <dbReference type="EMBL" id="MDN3922702.1"/>
    </source>
</evidence>
<protein>
    <submittedName>
        <fullName evidence="3">HupE/UreJ family protein</fullName>
    </submittedName>
</protein>
<evidence type="ECO:0000313" key="4">
    <source>
        <dbReference type="Proteomes" id="UP001228044"/>
    </source>
</evidence>
<comment type="caution">
    <text evidence="3">The sequence shown here is derived from an EMBL/GenBank/DDBJ whole genome shotgun (WGS) entry which is preliminary data.</text>
</comment>
<dbReference type="PIRSF" id="PIRSF016919">
    <property type="entry name" value="HupE_UreJ"/>
    <property type="match status" value="1"/>
</dbReference>